<reference evidence="1" key="1">
    <citation type="submission" date="2014-11" db="EMBL/GenBank/DDBJ databases">
        <authorList>
            <person name="Amaro Gonzalez C."/>
        </authorList>
    </citation>
    <scope>NUCLEOTIDE SEQUENCE</scope>
</reference>
<accession>A0A0E9QL40</accession>
<proteinExistence type="predicted"/>
<protein>
    <submittedName>
        <fullName evidence="1">Uncharacterized protein</fullName>
    </submittedName>
</protein>
<evidence type="ECO:0000313" key="1">
    <source>
        <dbReference type="EMBL" id="JAH17494.1"/>
    </source>
</evidence>
<reference evidence="1" key="2">
    <citation type="journal article" date="2015" name="Fish Shellfish Immunol.">
        <title>Early steps in the European eel (Anguilla anguilla)-Vibrio vulnificus interaction in the gills: Role of the RtxA13 toxin.</title>
        <authorList>
            <person name="Callol A."/>
            <person name="Pajuelo D."/>
            <person name="Ebbesson L."/>
            <person name="Teles M."/>
            <person name="MacKenzie S."/>
            <person name="Amaro C."/>
        </authorList>
    </citation>
    <scope>NUCLEOTIDE SEQUENCE</scope>
</reference>
<organism evidence="1">
    <name type="scientific">Anguilla anguilla</name>
    <name type="common">European freshwater eel</name>
    <name type="synonym">Muraena anguilla</name>
    <dbReference type="NCBI Taxonomy" id="7936"/>
    <lineage>
        <taxon>Eukaryota</taxon>
        <taxon>Metazoa</taxon>
        <taxon>Chordata</taxon>
        <taxon>Craniata</taxon>
        <taxon>Vertebrata</taxon>
        <taxon>Euteleostomi</taxon>
        <taxon>Actinopterygii</taxon>
        <taxon>Neopterygii</taxon>
        <taxon>Teleostei</taxon>
        <taxon>Anguilliformes</taxon>
        <taxon>Anguillidae</taxon>
        <taxon>Anguilla</taxon>
    </lineage>
</organism>
<name>A0A0E9QL40_ANGAN</name>
<dbReference type="AlphaFoldDB" id="A0A0E9QL40"/>
<dbReference type="EMBL" id="GBXM01091083">
    <property type="protein sequence ID" value="JAH17494.1"/>
    <property type="molecule type" value="Transcribed_RNA"/>
</dbReference>
<sequence length="30" mass="3499">MWVFLKPATRTGESTTQNLGSFQIHFFQII</sequence>